<gene>
    <name evidence="6" type="primary">sult5a1</name>
</gene>
<reference evidence="6" key="1">
    <citation type="submission" date="2025-08" db="UniProtKB">
        <authorList>
            <consortium name="RefSeq"/>
        </authorList>
    </citation>
    <scope>IDENTIFICATION</scope>
</reference>
<evidence type="ECO:0000256" key="2">
    <source>
        <dbReference type="ARBA" id="ARBA00022679"/>
    </source>
</evidence>
<protein>
    <recommendedName>
        <fullName evidence="3">Sulfotransferase</fullName>
        <ecNumber evidence="3">2.8.2.-</ecNumber>
    </recommendedName>
</protein>
<evidence type="ECO:0000313" key="6">
    <source>
        <dbReference type="RefSeq" id="XP_013881295.1"/>
    </source>
</evidence>
<sequence length="74" mass="8514">MSTDLHGTIGRVGAFLQRPLLEEELQNCVKHCSFSSMKSNKMINYTLVPEEIMDQSKVSFMRKGQIGDWKNMFT</sequence>
<dbReference type="STRING" id="52670.A0A2I4CMR8"/>
<dbReference type="Pfam" id="PF00685">
    <property type="entry name" value="Sulfotransfer_1"/>
    <property type="match status" value="1"/>
</dbReference>
<dbReference type="EC" id="2.8.2.-" evidence="3"/>
<evidence type="ECO:0000313" key="5">
    <source>
        <dbReference type="Proteomes" id="UP000192220"/>
    </source>
</evidence>
<dbReference type="CTD" id="57429"/>
<dbReference type="OrthoDB" id="205623at2759"/>
<dbReference type="GO" id="GO:0008146">
    <property type="term" value="F:sulfotransferase activity"/>
    <property type="evidence" value="ECO:0007669"/>
    <property type="project" value="InterPro"/>
</dbReference>
<dbReference type="InterPro" id="IPR027417">
    <property type="entry name" value="P-loop_NTPase"/>
</dbReference>
<organism evidence="5 6">
    <name type="scientific">Austrofundulus limnaeus</name>
    <name type="common">Annual killifish</name>
    <dbReference type="NCBI Taxonomy" id="52670"/>
    <lineage>
        <taxon>Eukaryota</taxon>
        <taxon>Metazoa</taxon>
        <taxon>Chordata</taxon>
        <taxon>Craniata</taxon>
        <taxon>Vertebrata</taxon>
        <taxon>Euteleostomi</taxon>
        <taxon>Actinopterygii</taxon>
        <taxon>Neopterygii</taxon>
        <taxon>Teleostei</taxon>
        <taxon>Neoteleostei</taxon>
        <taxon>Acanthomorphata</taxon>
        <taxon>Ovalentaria</taxon>
        <taxon>Atherinomorphae</taxon>
        <taxon>Cyprinodontiformes</taxon>
        <taxon>Rivulidae</taxon>
        <taxon>Austrofundulus</taxon>
    </lineage>
</organism>
<dbReference type="SUPFAM" id="SSF52540">
    <property type="entry name" value="P-loop containing nucleoside triphosphate hydrolases"/>
    <property type="match status" value="1"/>
</dbReference>
<evidence type="ECO:0000256" key="1">
    <source>
        <dbReference type="ARBA" id="ARBA00005771"/>
    </source>
</evidence>
<dbReference type="InParanoid" id="A0A2I4CMR8"/>
<dbReference type="RefSeq" id="XP_013881295.1">
    <property type="nucleotide sequence ID" value="XM_014025841.1"/>
</dbReference>
<evidence type="ECO:0000256" key="3">
    <source>
        <dbReference type="RuleBase" id="RU361155"/>
    </source>
</evidence>
<comment type="similarity">
    <text evidence="1 3">Belongs to the sulfotransferase 1 family.</text>
</comment>
<accession>A0A2I4CMR8</accession>
<keyword evidence="5" id="KW-1185">Reference proteome</keyword>
<name>A0A2I4CMR8_AUSLI</name>
<dbReference type="PANTHER" id="PTHR11783">
    <property type="entry name" value="SULFOTRANSFERASE SULT"/>
    <property type="match status" value="1"/>
</dbReference>
<proteinExistence type="inferred from homology"/>
<feature type="domain" description="Sulfotransferase" evidence="4">
    <location>
        <begin position="1"/>
        <end position="74"/>
    </location>
</feature>
<keyword evidence="2 3" id="KW-0808">Transferase</keyword>
<dbReference type="InterPro" id="IPR000863">
    <property type="entry name" value="Sulfotransferase_dom"/>
</dbReference>
<evidence type="ECO:0000259" key="4">
    <source>
        <dbReference type="Pfam" id="PF00685"/>
    </source>
</evidence>
<dbReference type="KEGG" id="alim:106530257"/>
<dbReference type="Gene3D" id="3.40.50.300">
    <property type="entry name" value="P-loop containing nucleotide triphosphate hydrolases"/>
    <property type="match status" value="1"/>
</dbReference>
<dbReference type="Proteomes" id="UP000192220">
    <property type="component" value="Unplaced"/>
</dbReference>
<dbReference type="AlphaFoldDB" id="A0A2I4CMR8"/>